<dbReference type="EMBL" id="VDUW01000007">
    <property type="protein sequence ID" value="TXL63707.1"/>
    <property type="molecule type" value="Genomic_DNA"/>
</dbReference>
<accession>A0A5C8NRG2</accession>
<proteinExistence type="predicted"/>
<dbReference type="Proteomes" id="UP000321574">
    <property type="component" value="Unassembled WGS sequence"/>
</dbReference>
<evidence type="ECO:0000259" key="1">
    <source>
        <dbReference type="SMART" id="SM00849"/>
    </source>
</evidence>
<dbReference type="InterPro" id="IPR037482">
    <property type="entry name" value="ST1585_MBL-fold"/>
</dbReference>
<dbReference type="RefSeq" id="WP_147668214.1">
    <property type="nucleotide sequence ID" value="NZ_VDUW01000007.1"/>
</dbReference>
<evidence type="ECO:0000313" key="2">
    <source>
        <dbReference type="EMBL" id="TXL63707.1"/>
    </source>
</evidence>
<keyword evidence="3" id="KW-1185">Reference proteome</keyword>
<keyword evidence="2" id="KW-0378">Hydrolase</keyword>
<sequence length="317" mass="35836">METFKKEPVQLMKNVYVIDGLDMNVPNRTGIFVLTEEELTLVGTGPSPSVKHIKAGLLELGYTLQDVKYIILNHANLDHAGGVGILMRECLQAKVVVHPEAVEYLLKPRKVAAITRAMYGDSFTDFFDPIGKVYKEDILVKKPGETLQIGPKCVLEFLDTPGYVTHHFAVYHQNAKAVFTGNVAGVRYDQLSQIGIDLYLPFTPPNQLDPEAMKQSLGLLQDLDIKHIFYGHYGKTDHPKEALNQVNDWLDIFLEEAEEVFFHEGTYEDLTSRLQAKVKNYLRKQGVGDSHEVFLLINLDLYLSSLGLIDYFQNVKH</sequence>
<name>A0A5C8NRG2_9BACI</name>
<reference evidence="2 3" key="1">
    <citation type="submission" date="2019-06" db="EMBL/GenBank/DDBJ databases">
        <title>Cerasibacillus sp. nov., isolated from maize field.</title>
        <authorList>
            <person name="Lin S.-Y."/>
            <person name="Tsai C.-F."/>
            <person name="Young C.-C."/>
        </authorList>
    </citation>
    <scope>NUCLEOTIDE SEQUENCE [LARGE SCALE GENOMIC DNA]</scope>
    <source>
        <strain evidence="2 3">CC-CFT480</strain>
    </source>
</reference>
<dbReference type="InterPro" id="IPR001279">
    <property type="entry name" value="Metallo-B-lactamas"/>
</dbReference>
<dbReference type="InterPro" id="IPR050855">
    <property type="entry name" value="NDM-1-like"/>
</dbReference>
<dbReference type="SUPFAM" id="SSF56281">
    <property type="entry name" value="Metallo-hydrolase/oxidoreductase"/>
    <property type="match status" value="1"/>
</dbReference>
<dbReference type="SMART" id="SM00849">
    <property type="entry name" value="Lactamase_B"/>
    <property type="match status" value="1"/>
</dbReference>
<dbReference type="Gene3D" id="3.60.15.10">
    <property type="entry name" value="Ribonuclease Z/Hydroxyacylglutathione hydrolase-like"/>
    <property type="match status" value="1"/>
</dbReference>
<organism evidence="2 3">
    <name type="scientific">Cerasibacillus terrae</name>
    <dbReference type="NCBI Taxonomy" id="2498845"/>
    <lineage>
        <taxon>Bacteria</taxon>
        <taxon>Bacillati</taxon>
        <taxon>Bacillota</taxon>
        <taxon>Bacilli</taxon>
        <taxon>Bacillales</taxon>
        <taxon>Bacillaceae</taxon>
        <taxon>Cerasibacillus</taxon>
    </lineage>
</organism>
<dbReference type="InterPro" id="IPR036866">
    <property type="entry name" value="RibonucZ/Hydroxyglut_hydro"/>
</dbReference>
<dbReference type="OrthoDB" id="9761531at2"/>
<evidence type="ECO:0000313" key="3">
    <source>
        <dbReference type="Proteomes" id="UP000321574"/>
    </source>
</evidence>
<gene>
    <name evidence="2" type="ORF">FHP05_11055</name>
</gene>
<dbReference type="AlphaFoldDB" id="A0A5C8NRG2"/>
<dbReference type="Pfam" id="PF00753">
    <property type="entry name" value="Lactamase_B"/>
    <property type="match status" value="1"/>
</dbReference>
<protein>
    <submittedName>
        <fullName evidence="2">MBL fold metallo-hydrolase</fullName>
    </submittedName>
</protein>
<feature type="domain" description="Metallo-beta-lactamase" evidence="1">
    <location>
        <begin position="27"/>
        <end position="232"/>
    </location>
</feature>
<dbReference type="PANTHER" id="PTHR42951:SF22">
    <property type="entry name" value="METALLO BETA-LACTAMASE SUPERFAMILY LIPOPROTEIN"/>
    <property type="match status" value="1"/>
</dbReference>
<dbReference type="CDD" id="cd07726">
    <property type="entry name" value="ST1585-like_MBL-fold"/>
    <property type="match status" value="1"/>
</dbReference>
<dbReference type="PANTHER" id="PTHR42951">
    <property type="entry name" value="METALLO-BETA-LACTAMASE DOMAIN-CONTAINING"/>
    <property type="match status" value="1"/>
</dbReference>
<comment type="caution">
    <text evidence="2">The sequence shown here is derived from an EMBL/GenBank/DDBJ whole genome shotgun (WGS) entry which is preliminary data.</text>
</comment>
<dbReference type="GO" id="GO:0016787">
    <property type="term" value="F:hydrolase activity"/>
    <property type="evidence" value="ECO:0007669"/>
    <property type="project" value="UniProtKB-KW"/>
</dbReference>